<evidence type="ECO:0000256" key="2">
    <source>
        <dbReference type="ARBA" id="ARBA00004429"/>
    </source>
</evidence>
<dbReference type="Gene3D" id="3.30.565.10">
    <property type="entry name" value="Histidine kinase-like ATPase, C-terminal domain"/>
    <property type="match status" value="1"/>
</dbReference>
<keyword evidence="8 15" id="KW-0812">Transmembrane</keyword>
<protein>
    <recommendedName>
        <fullName evidence="3">histidine kinase</fullName>
        <ecNumber evidence="3">2.7.13.3</ecNumber>
    </recommendedName>
</protein>
<dbReference type="InterPro" id="IPR005467">
    <property type="entry name" value="His_kinase_dom"/>
</dbReference>
<dbReference type="SUPFAM" id="SSF47384">
    <property type="entry name" value="Homodimeric domain of signal transducing histidine kinase"/>
    <property type="match status" value="1"/>
</dbReference>
<dbReference type="CDD" id="cd06225">
    <property type="entry name" value="HAMP"/>
    <property type="match status" value="1"/>
</dbReference>
<keyword evidence="5" id="KW-0997">Cell inner membrane</keyword>
<dbReference type="InterPro" id="IPR004358">
    <property type="entry name" value="Sig_transdc_His_kin-like_C"/>
</dbReference>
<feature type="domain" description="HAMP" evidence="17">
    <location>
        <begin position="181"/>
        <end position="233"/>
    </location>
</feature>
<gene>
    <name evidence="18" type="ORF">HIV01_005265</name>
</gene>
<dbReference type="InterPro" id="IPR036097">
    <property type="entry name" value="HisK_dim/P_sf"/>
</dbReference>
<evidence type="ECO:0000313" key="19">
    <source>
        <dbReference type="Proteomes" id="UP000663400"/>
    </source>
</evidence>
<evidence type="ECO:0000256" key="5">
    <source>
        <dbReference type="ARBA" id="ARBA00022519"/>
    </source>
</evidence>
<dbReference type="GO" id="GO:0016301">
    <property type="term" value="F:kinase activity"/>
    <property type="evidence" value="ECO:0007669"/>
    <property type="project" value="UniProtKB-KW"/>
</dbReference>
<evidence type="ECO:0000256" key="13">
    <source>
        <dbReference type="ARBA" id="ARBA00023012"/>
    </source>
</evidence>
<keyword evidence="10 18" id="KW-0418">Kinase</keyword>
<dbReference type="InterPro" id="IPR003661">
    <property type="entry name" value="HisK_dim/P_dom"/>
</dbReference>
<evidence type="ECO:0000256" key="14">
    <source>
        <dbReference type="ARBA" id="ARBA00023136"/>
    </source>
</evidence>
<comment type="subcellular location">
    <subcellularLocation>
        <location evidence="2">Cell inner membrane</location>
        <topology evidence="2">Multi-pass membrane protein</topology>
    </subcellularLocation>
</comment>
<evidence type="ECO:0000256" key="11">
    <source>
        <dbReference type="ARBA" id="ARBA00022840"/>
    </source>
</evidence>
<dbReference type="Pfam" id="PF00672">
    <property type="entry name" value="HAMP"/>
    <property type="match status" value="1"/>
</dbReference>
<evidence type="ECO:0000256" key="1">
    <source>
        <dbReference type="ARBA" id="ARBA00000085"/>
    </source>
</evidence>
<dbReference type="PRINTS" id="PR00344">
    <property type="entry name" value="BCTRLSENSOR"/>
</dbReference>
<dbReference type="PANTHER" id="PTHR44936">
    <property type="entry name" value="SENSOR PROTEIN CREC"/>
    <property type="match status" value="1"/>
</dbReference>
<evidence type="ECO:0000256" key="10">
    <source>
        <dbReference type="ARBA" id="ARBA00022777"/>
    </source>
</evidence>
<proteinExistence type="predicted"/>
<dbReference type="SUPFAM" id="SSF55874">
    <property type="entry name" value="ATPase domain of HSP90 chaperone/DNA topoisomerase II/histidine kinase"/>
    <property type="match status" value="1"/>
</dbReference>
<keyword evidence="6" id="KW-0597">Phosphoprotein</keyword>
<feature type="transmembrane region" description="Helical" evidence="15">
    <location>
        <begin position="21"/>
        <end position="42"/>
    </location>
</feature>
<dbReference type="PROSITE" id="PS50885">
    <property type="entry name" value="HAMP"/>
    <property type="match status" value="1"/>
</dbReference>
<keyword evidence="12 15" id="KW-1133">Transmembrane helix</keyword>
<organism evidence="18 19">
    <name type="scientific">Lysobacter arenosi</name>
    <dbReference type="NCBI Taxonomy" id="2795387"/>
    <lineage>
        <taxon>Bacteria</taxon>
        <taxon>Pseudomonadati</taxon>
        <taxon>Pseudomonadota</taxon>
        <taxon>Gammaproteobacteria</taxon>
        <taxon>Lysobacterales</taxon>
        <taxon>Lysobacteraceae</taxon>
        <taxon>Lysobacter</taxon>
    </lineage>
</organism>
<keyword evidence="19" id="KW-1185">Reference proteome</keyword>
<feature type="domain" description="Histidine kinase" evidence="16">
    <location>
        <begin position="241"/>
        <end position="441"/>
    </location>
</feature>
<dbReference type="InterPro" id="IPR036890">
    <property type="entry name" value="HATPase_C_sf"/>
</dbReference>
<reference evidence="18 19" key="1">
    <citation type="submission" date="2021-02" db="EMBL/GenBank/DDBJ databases">
        <title>Lysobacter arenosi sp. nov., isolated from soil of gangwondo yeongwol, south Korea.</title>
        <authorList>
            <person name="Kim K.R."/>
            <person name="Kim K.H."/>
            <person name="Jeon C.O."/>
        </authorList>
    </citation>
    <scope>NUCLEOTIDE SEQUENCE [LARGE SCALE GENOMIC DNA]</scope>
    <source>
        <strain evidence="18 19">R7</strain>
    </source>
</reference>
<dbReference type="EMBL" id="CP071517">
    <property type="protein sequence ID" value="QSX75920.1"/>
    <property type="molecule type" value="Genomic_DNA"/>
</dbReference>
<name>A0ABX7RCP2_9GAMM</name>
<keyword evidence="4" id="KW-1003">Cell membrane</keyword>
<keyword evidence="9" id="KW-0547">Nucleotide-binding</keyword>
<dbReference type="InterPro" id="IPR003594">
    <property type="entry name" value="HATPase_dom"/>
</dbReference>
<dbReference type="RefSeq" id="WP_200605280.1">
    <property type="nucleotide sequence ID" value="NZ_CP071517.1"/>
</dbReference>
<evidence type="ECO:0000256" key="15">
    <source>
        <dbReference type="SAM" id="Phobius"/>
    </source>
</evidence>
<accession>A0ABX7RCP2</accession>
<evidence type="ECO:0000256" key="12">
    <source>
        <dbReference type="ARBA" id="ARBA00022989"/>
    </source>
</evidence>
<comment type="catalytic activity">
    <reaction evidence="1">
        <text>ATP + protein L-histidine = ADP + protein N-phospho-L-histidine.</text>
        <dbReference type="EC" id="2.7.13.3"/>
    </reaction>
</comment>
<dbReference type="PROSITE" id="PS50109">
    <property type="entry name" value="HIS_KIN"/>
    <property type="match status" value="1"/>
</dbReference>
<dbReference type="CDD" id="cd00082">
    <property type="entry name" value="HisKA"/>
    <property type="match status" value="1"/>
</dbReference>
<evidence type="ECO:0000259" key="17">
    <source>
        <dbReference type="PROSITE" id="PS50885"/>
    </source>
</evidence>
<keyword evidence="11" id="KW-0067">ATP-binding</keyword>
<evidence type="ECO:0000256" key="4">
    <source>
        <dbReference type="ARBA" id="ARBA00022475"/>
    </source>
</evidence>
<dbReference type="Proteomes" id="UP000663400">
    <property type="component" value="Chromosome"/>
</dbReference>
<dbReference type="Gene3D" id="1.10.287.130">
    <property type="match status" value="1"/>
</dbReference>
<dbReference type="EC" id="2.7.13.3" evidence="3"/>
<keyword evidence="13" id="KW-0902">Two-component regulatory system</keyword>
<dbReference type="SMART" id="SM00388">
    <property type="entry name" value="HisKA"/>
    <property type="match status" value="1"/>
</dbReference>
<evidence type="ECO:0000256" key="6">
    <source>
        <dbReference type="ARBA" id="ARBA00022553"/>
    </source>
</evidence>
<evidence type="ECO:0000313" key="18">
    <source>
        <dbReference type="EMBL" id="QSX75920.1"/>
    </source>
</evidence>
<evidence type="ECO:0000259" key="16">
    <source>
        <dbReference type="PROSITE" id="PS50109"/>
    </source>
</evidence>
<dbReference type="SMART" id="SM00387">
    <property type="entry name" value="HATPase_c"/>
    <property type="match status" value="1"/>
</dbReference>
<evidence type="ECO:0000256" key="7">
    <source>
        <dbReference type="ARBA" id="ARBA00022679"/>
    </source>
</evidence>
<dbReference type="InterPro" id="IPR003660">
    <property type="entry name" value="HAMP_dom"/>
</dbReference>
<sequence length="441" mass="47435">MSNPRPSMLSRLLPRTMASRLYLILFTGLLVAHGLSFGMLFLERYESATSMMMGNLEKDVSTSIAMLDRLPAAERPAWVPKFERRTYRYILGPGQSGDELKTERARDLTHLIGGALGPRYPVRGNTTSLKPEQVQVHVQLSDGAPVTIELTPSVMPIAQWLPYVLAAQLILLLACAWLAVRQITRPLAQLADAADSLSPTGGSPHLPEGGPVEVAKAVSAFNSMQDRIALHLKERLQILAAISHDLQTPITRMKLRVETMDESPASGKLLADLDEMQHLVRDGVAYARSAHGGIEPAIKVDLDAFLDSLVWDYQDTGKPVSLITHASVPVITRPRALRRVVGNLIDNAVKYAGAAEVAASVEADGAVAITVMDRGPGIAEAELASVLEPFYRVEASRNRDTGGAGLGLAIAQQLAIAIGARLQLRGREGGGLVATITLPHG</sequence>
<keyword evidence="7" id="KW-0808">Transferase</keyword>
<dbReference type="SMART" id="SM00304">
    <property type="entry name" value="HAMP"/>
    <property type="match status" value="1"/>
</dbReference>
<keyword evidence="14 15" id="KW-0472">Membrane</keyword>
<evidence type="ECO:0000256" key="3">
    <source>
        <dbReference type="ARBA" id="ARBA00012438"/>
    </source>
</evidence>
<evidence type="ECO:0000256" key="9">
    <source>
        <dbReference type="ARBA" id="ARBA00022741"/>
    </source>
</evidence>
<dbReference type="InterPro" id="IPR050980">
    <property type="entry name" value="2C_sensor_his_kinase"/>
</dbReference>
<dbReference type="Pfam" id="PF02518">
    <property type="entry name" value="HATPase_c"/>
    <property type="match status" value="1"/>
</dbReference>
<dbReference type="PANTHER" id="PTHR44936:SF5">
    <property type="entry name" value="SENSOR HISTIDINE KINASE ENVZ"/>
    <property type="match status" value="1"/>
</dbReference>
<evidence type="ECO:0000256" key="8">
    <source>
        <dbReference type="ARBA" id="ARBA00022692"/>
    </source>
</evidence>